<proteinExistence type="predicted"/>
<dbReference type="EMBL" id="UGYN01000002">
    <property type="protein sequence ID" value="SUI91795.1"/>
    <property type="molecule type" value="Genomic_DNA"/>
</dbReference>
<dbReference type="Proteomes" id="UP000255529">
    <property type="component" value="Unassembled WGS sequence"/>
</dbReference>
<organism evidence="1 2">
    <name type="scientific">Serratia quinivorans</name>
    <dbReference type="NCBI Taxonomy" id="137545"/>
    <lineage>
        <taxon>Bacteria</taxon>
        <taxon>Pseudomonadati</taxon>
        <taxon>Pseudomonadota</taxon>
        <taxon>Gammaproteobacteria</taxon>
        <taxon>Enterobacterales</taxon>
        <taxon>Yersiniaceae</taxon>
        <taxon>Serratia</taxon>
    </lineage>
</organism>
<name>A0A380B420_9GAMM</name>
<reference evidence="1 2" key="1">
    <citation type="submission" date="2018-06" db="EMBL/GenBank/DDBJ databases">
        <authorList>
            <consortium name="Pathogen Informatics"/>
            <person name="Doyle S."/>
        </authorList>
    </citation>
    <scope>NUCLEOTIDE SEQUENCE [LARGE SCALE GENOMIC DNA]</scope>
    <source>
        <strain evidence="1 2">NCTC11544</strain>
    </source>
</reference>
<gene>
    <name evidence="1" type="ORF">NCTC11544_05432</name>
</gene>
<accession>A0A380B420</accession>
<protein>
    <submittedName>
        <fullName evidence="1">Uncharacterized protein</fullName>
    </submittedName>
</protein>
<evidence type="ECO:0000313" key="1">
    <source>
        <dbReference type="EMBL" id="SUI91795.1"/>
    </source>
</evidence>
<sequence length="48" mass="5628">MKNKSSYGSIRRRLLKSSAIVGRHLAVYQCRFSPAQVVWMIDLVWMPF</sequence>
<evidence type="ECO:0000313" key="2">
    <source>
        <dbReference type="Proteomes" id="UP000255529"/>
    </source>
</evidence>
<dbReference type="AlphaFoldDB" id="A0A380B420"/>